<dbReference type="AlphaFoldDB" id="A0A318ZL58"/>
<dbReference type="Proteomes" id="UP000248349">
    <property type="component" value="Unassembled WGS sequence"/>
</dbReference>
<gene>
    <name evidence="2" type="ORF">BP01DRAFT_353461</name>
</gene>
<dbReference type="EMBL" id="KZ821221">
    <property type="protein sequence ID" value="PYH48319.1"/>
    <property type="molecule type" value="Genomic_DNA"/>
</dbReference>
<name>A0A318ZL58_9EURO</name>
<proteinExistence type="predicted"/>
<keyword evidence="3" id="KW-1185">Reference proteome</keyword>
<reference evidence="2 3" key="1">
    <citation type="submission" date="2016-12" db="EMBL/GenBank/DDBJ databases">
        <title>The genomes of Aspergillus section Nigri reveals drivers in fungal speciation.</title>
        <authorList>
            <consortium name="DOE Joint Genome Institute"/>
            <person name="Vesth T.C."/>
            <person name="Nybo J."/>
            <person name="Theobald S."/>
            <person name="Brandl J."/>
            <person name="Frisvad J.C."/>
            <person name="Nielsen K.F."/>
            <person name="Lyhne E.K."/>
            <person name="Kogle M.E."/>
            <person name="Kuo A."/>
            <person name="Riley R."/>
            <person name="Clum A."/>
            <person name="Nolan M."/>
            <person name="Lipzen A."/>
            <person name="Salamov A."/>
            <person name="Henrissat B."/>
            <person name="Wiebenga A."/>
            <person name="De Vries R.P."/>
            <person name="Grigoriev I.V."/>
            <person name="Mortensen U.H."/>
            <person name="Andersen M.R."/>
            <person name="Baker S.E."/>
        </authorList>
    </citation>
    <scope>NUCLEOTIDE SEQUENCE [LARGE SCALE GENOMIC DNA]</scope>
    <source>
        <strain evidence="2 3">JOP 1030-1</strain>
    </source>
</reference>
<sequence length="69" mass="7621">MPPSPQTVRSCPPLLQPLSPFLHPTNPQMEPRIALSHCIASHSPNPTQPNPLQPPQNPQANKTKKIPYL</sequence>
<organism evidence="2 3">
    <name type="scientific">Aspergillus saccharolyticus JOP 1030-1</name>
    <dbReference type="NCBI Taxonomy" id="1450539"/>
    <lineage>
        <taxon>Eukaryota</taxon>
        <taxon>Fungi</taxon>
        <taxon>Dikarya</taxon>
        <taxon>Ascomycota</taxon>
        <taxon>Pezizomycotina</taxon>
        <taxon>Eurotiomycetes</taxon>
        <taxon>Eurotiomycetidae</taxon>
        <taxon>Eurotiales</taxon>
        <taxon>Aspergillaceae</taxon>
        <taxon>Aspergillus</taxon>
        <taxon>Aspergillus subgen. Circumdati</taxon>
    </lineage>
</organism>
<feature type="compositionally biased region" description="Pro residues" evidence="1">
    <location>
        <begin position="46"/>
        <end position="57"/>
    </location>
</feature>
<accession>A0A318ZL58</accession>
<feature type="region of interest" description="Disordered" evidence="1">
    <location>
        <begin position="1"/>
        <end position="69"/>
    </location>
</feature>
<evidence type="ECO:0000313" key="2">
    <source>
        <dbReference type="EMBL" id="PYH48319.1"/>
    </source>
</evidence>
<dbReference type="RefSeq" id="XP_025434301.1">
    <property type="nucleotide sequence ID" value="XM_025574190.1"/>
</dbReference>
<evidence type="ECO:0000313" key="3">
    <source>
        <dbReference type="Proteomes" id="UP000248349"/>
    </source>
</evidence>
<dbReference type="GeneID" id="37075418"/>
<protein>
    <submittedName>
        <fullName evidence="2">Uncharacterized protein</fullName>
    </submittedName>
</protein>
<evidence type="ECO:0000256" key="1">
    <source>
        <dbReference type="SAM" id="MobiDB-lite"/>
    </source>
</evidence>